<dbReference type="Gene3D" id="2.60.120.430">
    <property type="entry name" value="Galactose-binding lectin"/>
    <property type="match status" value="1"/>
</dbReference>
<accession>A0A5C6ATJ0</accession>
<name>A0A5C6ATJ0_9BACT</name>
<evidence type="ECO:0000313" key="1">
    <source>
        <dbReference type="EMBL" id="TWU03315.1"/>
    </source>
</evidence>
<dbReference type="RefSeq" id="WP_231602536.1">
    <property type="nucleotide sequence ID" value="NZ_SJPM01000001.1"/>
</dbReference>
<protein>
    <recommendedName>
        <fullName evidence="3">DUF1570 domain-containing protein</fullName>
    </recommendedName>
</protein>
<dbReference type="AlphaFoldDB" id="A0A5C6ATJ0"/>
<comment type="caution">
    <text evidence="1">The sequence shown here is derived from an EMBL/GenBank/DDBJ whole genome shotgun (WGS) entry which is preliminary data.</text>
</comment>
<proteinExistence type="predicted"/>
<keyword evidence="2" id="KW-1185">Reference proteome</keyword>
<evidence type="ECO:0000313" key="2">
    <source>
        <dbReference type="Proteomes" id="UP000316213"/>
    </source>
</evidence>
<sequence>MKNLRSFRWLTFRPIPVLKWTVLIGLVGLVGGELKADMRTCEGTYLRLTSDIADEASLADYVSSFDAAVPQWLAFWGLPIDRVTGWRIDGYLMGDEAAFRASGALPATVPAFRHGFASPETVWVQYQSTAYYNRHLILHEGVHALAIGLFGGGGPSWYMEGTAELLATHRDPVETTTNASLPLLAQSVRSFRINDLPRNRQESPMWGRYRVIDEKRQANALPTLASVLKLPMNLEGDVESYTWTWAAALMLTHYPDTRDVFVGAAFNGLDQSPAFTAKFAREIQNRWPVLRARWQLWLNDMEYGFDPRISLVGLSVDDPRYDGSPLDLRIDANYGWQSAGVWFPDQSTIRVRADGRCRIVAQSSLKTAGSDRPDGNDTPELPPQVRDWISEPAGITAKYHRGHPIGQLQVCVLPIPNQDDRVVNALDVRPWVGPVMTIPVNRPSWLLFRVNDVPGTNGVYQRGDNGGAYQVMLQ</sequence>
<organism evidence="1 2">
    <name type="scientific">Neorhodopirellula pilleata</name>
    <dbReference type="NCBI Taxonomy" id="2714738"/>
    <lineage>
        <taxon>Bacteria</taxon>
        <taxon>Pseudomonadati</taxon>
        <taxon>Planctomycetota</taxon>
        <taxon>Planctomycetia</taxon>
        <taxon>Pirellulales</taxon>
        <taxon>Pirellulaceae</taxon>
        <taxon>Neorhodopirellula</taxon>
    </lineage>
</organism>
<gene>
    <name evidence="1" type="ORF">Pla100_02330</name>
</gene>
<dbReference type="Proteomes" id="UP000316213">
    <property type="component" value="Unassembled WGS sequence"/>
</dbReference>
<dbReference type="EMBL" id="SJPM01000001">
    <property type="protein sequence ID" value="TWU03315.1"/>
    <property type="molecule type" value="Genomic_DNA"/>
</dbReference>
<evidence type="ECO:0008006" key="3">
    <source>
        <dbReference type="Google" id="ProtNLM"/>
    </source>
</evidence>
<reference evidence="1 2" key="1">
    <citation type="submission" date="2019-02" db="EMBL/GenBank/DDBJ databases">
        <title>Deep-cultivation of Planctomycetes and their phenomic and genomic characterization uncovers novel biology.</title>
        <authorList>
            <person name="Wiegand S."/>
            <person name="Jogler M."/>
            <person name="Boedeker C."/>
            <person name="Pinto D."/>
            <person name="Vollmers J."/>
            <person name="Rivas-Marin E."/>
            <person name="Kohn T."/>
            <person name="Peeters S.H."/>
            <person name="Heuer A."/>
            <person name="Rast P."/>
            <person name="Oberbeckmann S."/>
            <person name="Bunk B."/>
            <person name="Jeske O."/>
            <person name="Meyerdierks A."/>
            <person name="Storesund J.E."/>
            <person name="Kallscheuer N."/>
            <person name="Luecker S."/>
            <person name="Lage O.M."/>
            <person name="Pohl T."/>
            <person name="Merkel B.J."/>
            <person name="Hornburger P."/>
            <person name="Mueller R.-W."/>
            <person name="Bruemmer F."/>
            <person name="Labrenz M."/>
            <person name="Spormann A.M."/>
            <person name="Op Den Camp H."/>
            <person name="Overmann J."/>
            <person name="Amann R."/>
            <person name="Jetten M.S.M."/>
            <person name="Mascher T."/>
            <person name="Medema M.H."/>
            <person name="Devos D.P."/>
            <person name="Kaster A.-K."/>
            <person name="Ovreas L."/>
            <person name="Rohde M."/>
            <person name="Galperin M.Y."/>
            <person name="Jogler C."/>
        </authorList>
    </citation>
    <scope>NUCLEOTIDE SEQUENCE [LARGE SCALE GENOMIC DNA]</scope>
    <source>
        <strain evidence="1 2">Pla100</strain>
    </source>
</reference>